<evidence type="ECO:0000313" key="8">
    <source>
        <dbReference type="Proteomes" id="UP000670947"/>
    </source>
</evidence>
<gene>
    <name evidence="7" type="ORF">I8J29_31845</name>
</gene>
<evidence type="ECO:0000256" key="4">
    <source>
        <dbReference type="ARBA" id="ARBA00034301"/>
    </source>
</evidence>
<keyword evidence="1" id="KW-0540">Nuclease</keyword>
<dbReference type="SUPFAM" id="SSF56281">
    <property type="entry name" value="Metallo-hydrolase/oxidoreductase"/>
    <property type="match status" value="1"/>
</dbReference>
<dbReference type="PANTHER" id="PTHR46018:SF2">
    <property type="entry name" value="ZINC PHOSPHODIESTERASE ELAC PROTEIN 1"/>
    <property type="match status" value="1"/>
</dbReference>
<evidence type="ECO:0000256" key="1">
    <source>
        <dbReference type="ARBA" id="ARBA00022759"/>
    </source>
</evidence>
<comment type="caution">
    <text evidence="7">The sequence shown here is derived from an EMBL/GenBank/DDBJ whole genome shotgun (WGS) entry which is preliminary data.</text>
</comment>
<proteinExistence type="predicted"/>
<sequence length="272" mass="30045">MEQREKDRAAQEQPGEHRTTITFLGTSGAIPEVGGESPTFLINGRYLVDTGWTAVANLRNRGIEPLELEYVFFTHFHHDHYMALPSLLYYWLMRGKPLRELKIVGPAEDLELIVKRAISFLHPERYYGKDDVPTLIPLLPGDGYEEAAFRLETCATVHPVQGLCYRFMDRRSGKTFTFTGDTAYHPPIAEHARGSALLVHESALGPVAADPANNAYMHAGAIDAGRIAEAAGVAKLLLVHALSSRAESCVAAAKDVFRGEVEWPADGQTYVL</sequence>
<dbReference type="InterPro" id="IPR036866">
    <property type="entry name" value="RibonucZ/Hydroxyglut_hydro"/>
</dbReference>
<keyword evidence="1" id="KW-0255">Endonuclease</keyword>
<dbReference type="EMBL" id="JAGGDJ010000074">
    <property type="protein sequence ID" value="MBO7748773.1"/>
    <property type="molecule type" value="Genomic_DNA"/>
</dbReference>
<evidence type="ECO:0000256" key="5">
    <source>
        <dbReference type="ARBA" id="ARBA00048505"/>
    </source>
</evidence>
<evidence type="ECO:0000259" key="6">
    <source>
        <dbReference type="SMART" id="SM00849"/>
    </source>
</evidence>
<accession>A0ABS3WKB2</accession>
<name>A0ABS3WKB2_9BACL</name>
<dbReference type="PANTHER" id="PTHR46018">
    <property type="entry name" value="ZINC PHOSPHODIESTERASE ELAC PROTEIN 1"/>
    <property type="match status" value="1"/>
</dbReference>
<reference evidence="7 8" key="1">
    <citation type="submission" date="2021-03" db="EMBL/GenBank/DDBJ databases">
        <title>Paenibacillus artemisicola MWE-103 whole genome sequence.</title>
        <authorList>
            <person name="Ham Y.J."/>
        </authorList>
    </citation>
    <scope>NUCLEOTIDE SEQUENCE [LARGE SCALE GENOMIC DNA]</scope>
    <source>
        <strain evidence="7 8">MWE-103</strain>
    </source>
</reference>
<dbReference type="RefSeq" id="WP_208851300.1">
    <property type="nucleotide sequence ID" value="NZ_JAGGDJ010000074.1"/>
</dbReference>
<dbReference type="Gene3D" id="3.60.15.10">
    <property type="entry name" value="Ribonuclease Z/Hydroxyacylglutathione hydrolase-like"/>
    <property type="match status" value="1"/>
</dbReference>
<dbReference type="InterPro" id="IPR001279">
    <property type="entry name" value="Metallo-B-lactamas"/>
</dbReference>
<comment type="catalytic activity">
    <reaction evidence="3">
        <text>3',5'-cyclic CMP + H2O = CMP + H(+)</text>
        <dbReference type="Rhea" id="RHEA:72675"/>
        <dbReference type="ChEBI" id="CHEBI:15377"/>
        <dbReference type="ChEBI" id="CHEBI:15378"/>
        <dbReference type="ChEBI" id="CHEBI:58003"/>
        <dbReference type="ChEBI" id="CHEBI:60377"/>
    </reaction>
    <physiologicalReaction direction="left-to-right" evidence="3">
        <dbReference type="Rhea" id="RHEA:72676"/>
    </physiologicalReaction>
</comment>
<comment type="catalytic activity">
    <reaction evidence="5">
        <text>3',5'-cyclic UMP + H2O = UMP + H(+)</text>
        <dbReference type="Rhea" id="RHEA:70575"/>
        <dbReference type="ChEBI" id="CHEBI:15377"/>
        <dbReference type="ChEBI" id="CHEBI:15378"/>
        <dbReference type="ChEBI" id="CHEBI:57865"/>
        <dbReference type="ChEBI" id="CHEBI:184387"/>
    </reaction>
    <physiologicalReaction direction="left-to-right" evidence="5">
        <dbReference type="Rhea" id="RHEA:70576"/>
    </physiologicalReaction>
</comment>
<dbReference type="SMART" id="SM00849">
    <property type="entry name" value="Lactamase_B"/>
    <property type="match status" value="1"/>
</dbReference>
<evidence type="ECO:0000256" key="2">
    <source>
        <dbReference type="ARBA" id="ARBA00022833"/>
    </source>
</evidence>
<keyword evidence="2" id="KW-0862">Zinc</keyword>
<evidence type="ECO:0000313" key="7">
    <source>
        <dbReference type="EMBL" id="MBO7748773.1"/>
    </source>
</evidence>
<feature type="domain" description="Metallo-beta-lactamase" evidence="6">
    <location>
        <begin position="36"/>
        <end position="218"/>
    </location>
</feature>
<evidence type="ECO:0000256" key="3">
    <source>
        <dbReference type="ARBA" id="ARBA00034221"/>
    </source>
</evidence>
<keyword evidence="8" id="KW-1185">Reference proteome</keyword>
<dbReference type="Proteomes" id="UP000670947">
    <property type="component" value="Unassembled WGS sequence"/>
</dbReference>
<protein>
    <submittedName>
        <fullName evidence="7">MBL fold metallo-hydrolase</fullName>
    </submittedName>
</protein>
<dbReference type="Pfam" id="PF12706">
    <property type="entry name" value="Lactamase_B_2"/>
    <property type="match status" value="1"/>
</dbReference>
<organism evidence="7 8">
    <name type="scientific">Paenibacillus artemisiicola</name>
    <dbReference type="NCBI Taxonomy" id="1172618"/>
    <lineage>
        <taxon>Bacteria</taxon>
        <taxon>Bacillati</taxon>
        <taxon>Bacillota</taxon>
        <taxon>Bacilli</taxon>
        <taxon>Bacillales</taxon>
        <taxon>Paenibacillaceae</taxon>
        <taxon>Paenibacillus</taxon>
    </lineage>
</organism>
<comment type="function">
    <text evidence="4">Counteracts the endogenous Pycsar antiviral defense system. Phosphodiesterase that enables metal-dependent hydrolysis of host cyclic nucleotide Pycsar defense signals such as cCMP and cUMP.</text>
</comment>
<keyword evidence="1" id="KW-0378">Hydrolase</keyword>